<gene>
    <name evidence="1" type="ORF">SAMN02745910_03065</name>
</gene>
<evidence type="ECO:0000313" key="2">
    <source>
        <dbReference type="Proteomes" id="UP000182762"/>
    </source>
</evidence>
<dbReference type="NCBIfam" id="NF006689">
    <property type="entry name" value="PRK09237.1"/>
    <property type="match status" value="1"/>
</dbReference>
<dbReference type="InterPro" id="IPR011059">
    <property type="entry name" value="Metal-dep_hydrolase_composite"/>
</dbReference>
<keyword evidence="2" id="KW-1185">Reference proteome</keyword>
<name>A0A1I6AVZ7_9BACI</name>
<proteinExistence type="predicted"/>
<dbReference type="SUPFAM" id="SSF51556">
    <property type="entry name" value="Metallo-dependent hydrolases"/>
    <property type="match status" value="1"/>
</dbReference>
<accession>A0A1I6AVZ7</accession>
<reference evidence="1 2" key="1">
    <citation type="submission" date="2016-10" db="EMBL/GenBank/DDBJ databases">
        <authorList>
            <person name="Varghese N."/>
            <person name="Submissions S."/>
        </authorList>
    </citation>
    <scope>NUCLEOTIDE SEQUENCE [LARGE SCALE GENOMIC DNA]</scope>
    <source>
        <strain evidence="1 2">DSM 13796</strain>
    </source>
</reference>
<comment type="caution">
    <text evidence="1">The sequence shown here is derived from an EMBL/GenBank/DDBJ whole genome shotgun (WGS) entry which is preliminary data.</text>
</comment>
<dbReference type="GeneID" id="93711684"/>
<dbReference type="Gene3D" id="3.20.20.140">
    <property type="entry name" value="Metal-dependent hydrolases"/>
    <property type="match status" value="1"/>
</dbReference>
<dbReference type="InterPro" id="IPR047601">
    <property type="entry name" value="EF_0837-like"/>
</dbReference>
<dbReference type="InterPro" id="IPR020043">
    <property type="entry name" value="Deacetylase_Atu3266-like"/>
</dbReference>
<dbReference type="EMBL" id="FOXX01000007">
    <property type="protein sequence ID" value="SFQ72864.1"/>
    <property type="molecule type" value="Genomic_DNA"/>
</dbReference>
<organism evidence="1 2">
    <name type="scientific">Priestia endophytica DSM 13796</name>
    <dbReference type="NCBI Taxonomy" id="1121089"/>
    <lineage>
        <taxon>Bacteria</taxon>
        <taxon>Bacillati</taxon>
        <taxon>Bacillota</taxon>
        <taxon>Bacilli</taxon>
        <taxon>Bacillales</taxon>
        <taxon>Bacillaceae</taxon>
        <taxon>Priestia</taxon>
    </lineage>
</organism>
<dbReference type="RefSeq" id="WP_061803333.1">
    <property type="nucleotide sequence ID" value="NZ_FOXX01000007.1"/>
</dbReference>
<dbReference type="SUPFAM" id="SSF51338">
    <property type="entry name" value="Composite domain of metallo-dependent hydrolases"/>
    <property type="match status" value="1"/>
</dbReference>
<dbReference type="Proteomes" id="UP000182762">
    <property type="component" value="Unassembled WGS sequence"/>
</dbReference>
<protein>
    <submittedName>
        <fullName evidence="1">Dihydroorotase</fullName>
    </submittedName>
</protein>
<dbReference type="NCBIfam" id="TIGR03583">
    <property type="entry name" value="EF_0837"/>
    <property type="match status" value="1"/>
</dbReference>
<dbReference type="Gene3D" id="2.30.40.10">
    <property type="entry name" value="Urease, subunit C, domain 1"/>
    <property type="match status" value="1"/>
</dbReference>
<dbReference type="PIRSF" id="PIRSF039004">
    <property type="entry name" value="ADE_EF_0837"/>
    <property type="match status" value="1"/>
</dbReference>
<dbReference type="InterPro" id="IPR032466">
    <property type="entry name" value="Metal_Hydrolase"/>
</dbReference>
<dbReference type="PANTHER" id="PTHR42717">
    <property type="entry name" value="DIHYDROOROTASE-RELATED"/>
    <property type="match status" value="1"/>
</dbReference>
<dbReference type="PANTHER" id="PTHR42717:SF1">
    <property type="entry name" value="IMIDAZOLONEPROPIONASE AND RELATED AMIDOHYDROLASES"/>
    <property type="match status" value="1"/>
</dbReference>
<sequence>MEKQFVLRNVKRVSGEAIDIVIKDGKIAEVTKAGNGHGQLVFDYSGVYVSSGWIDLHVHAFPEFDPYGDEIDEIGVKQGVTTIVDAGSCGADRIADLVTSREQAKTNLFAFLNISRIGLKRVDELSNMEWIDKEKVIQAAKKYQDVIVGLKARISSSVVRNSGIEPLRVARTISHKTSLPLMVHIGSAPPSIEEVIPLLERNDVITHYLNGKENNLFSDKGEPLQVLMDAIERGVHLDVGHGTASFSFKVAEAAKQHHIGLNTISTDIYRGNRLNGPVYSMANVLSKFLYLGYSLEEVIAAVTTHAANWLKKPELGRIKVGDIANLTLFTVQNNPVTLIDSEEDKRVAERTIETKGVVANGELIEC</sequence>
<evidence type="ECO:0000313" key="1">
    <source>
        <dbReference type="EMBL" id="SFQ72864.1"/>
    </source>
</evidence>